<protein>
    <submittedName>
        <fullName evidence="2">Uncharacterized protein</fullName>
    </submittedName>
</protein>
<sequence length="95" mass="10508">MTPRRCAIADTRMMPMKLHLASMAALMFAVGALSTPSQATAGGGGGGPENTNCVRVKMGPYYHQRCEVTYFDEDGTPYIRVYWIDQNGQWYLPAD</sequence>
<dbReference type="HOGENOM" id="CLU_2371575_0_0_6"/>
<evidence type="ECO:0000256" key="1">
    <source>
        <dbReference type="SAM" id="SignalP"/>
    </source>
</evidence>
<organism evidence="2 3">
    <name type="scientific">Stenotrophomonas maltophilia (strain K279a)</name>
    <dbReference type="NCBI Taxonomy" id="522373"/>
    <lineage>
        <taxon>Bacteria</taxon>
        <taxon>Pseudomonadati</taxon>
        <taxon>Pseudomonadota</taxon>
        <taxon>Gammaproteobacteria</taxon>
        <taxon>Lysobacterales</taxon>
        <taxon>Lysobacteraceae</taxon>
        <taxon>Stenotrophomonas</taxon>
        <taxon>Stenotrophomonas maltophilia group</taxon>
    </lineage>
</organism>
<feature type="signal peptide" evidence="1">
    <location>
        <begin position="1"/>
        <end position="39"/>
    </location>
</feature>
<dbReference type="EnsemblBacteria" id="CAQ45358">
    <property type="protein sequence ID" value="CAQ45358"/>
    <property type="gene ID" value="Smlt1837"/>
</dbReference>
<dbReference type="AlphaFoldDB" id="B2FLZ0"/>
<dbReference type="EMBL" id="AM743169">
    <property type="protein sequence ID" value="CAQ45358.1"/>
    <property type="molecule type" value="Genomic_DNA"/>
</dbReference>
<dbReference type="Proteomes" id="UP000008840">
    <property type="component" value="Chromosome"/>
</dbReference>
<evidence type="ECO:0000313" key="3">
    <source>
        <dbReference type="Proteomes" id="UP000008840"/>
    </source>
</evidence>
<gene>
    <name evidence="2" type="ordered locus">Smlt1837</name>
</gene>
<dbReference type="KEGG" id="sml:Smlt1837"/>
<proteinExistence type="predicted"/>
<feature type="chain" id="PRO_5002777496" evidence="1">
    <location>
        <begin position="40"/>
        <end position="95"/>
    </location>
</feature>
<keyword evidence="1" id="KW-0732">Signal</keyword>
<accession>B2FLZ0</accession>
<reference evidence="2 3" key="1">
    <citation type="journal article" date="2008" name="Genome Biol.">
        <title>The complete genome, comparative and functional analysis of Stenotrophomonas maltophilia reveals an organism heavily shielded by drug resistance determinants.</title>
        <authorList>
            <person name="Crossman L.C."/>
            <person name="Gould V.C."/>
            <person name="Dow J.M."/>
            <person name="Vernikos G.S."/>
            <person name="Okazaki A."/>
            <person name="Sebaihia M."/>
            <person name="Saunders D."/>
            <person name="Arrowsmith C."/>
            <person name="Carver T."/>
            <person name="Peters N."/>
            <person name="Adlem E."/>
            <person name="Kerhornou A."/>
            <person name="Lord A."/>
            <person name="Murphy L."/>
            <person name="Seeger K."/>
            <person name="Squares R."/>
            <person name="Rutter S."/>
            <person name="Quail M.A."/>
            <person name="Rajandream M.A."/>
            <person name="Harris D."/>
            <person name="Churcher C."/>
            <person name="Bentley S.D."/>
            <person name="Parkhill J."/>
            <person name="Thomson N.R."/>
            <person name="Avison M.B."/>
        </authorList>
    </citation>
    <scope>NUCLEOTIDE SEQUENCE [LARGE SCALE GENOMIC DNA]</scope>
    <source>
        <strain evidence="2 3">K279a</strain>
    </source>
</reference>
<name>B2FLZ0_STRMK</name>
<evidence type="ECO:0000313" key="2">
    <source>
        <dbReference type="EMBL" id="CAQ45358.1"/>
    </source>
</evidence>
<keyword evidence="3" id="KW-1185">Reference proteome</keyword>